<proteinExistence type="predicted"/>
<organism evidence="2 3">
    <name type="scientific">Aggregatibacter segnis ATCC 33393</name>
    <dbReference type="NCBI Taxonomy" id="888057"/>
    <lineage>
        <taxon>Bacteria</taxon>
        <taxon>Pseudomonadati</taxon>
        <taxon>Pseudomonadota</taxon>
        <taxon>Gammaproteobacteria</taxon>
        <taxon>Pasteurellales</taxon>
        <taxon>Pasteurellaceae</taxon>
        <taxon>Aggregatibacter</taxon>
    </lineage>
</organism>
<evidence type="ECO:0000313" key="3">
    <source>
        <dbReference type="Proteomes" id="UP000032871"/>
    </source>
</evidence>
<dbReference type="RefSeq" id="WP_006717095.1">
    <property type="nucleotide sequence ID" value="NZ_GL622200.1"/>
</dbReference>
<keyword evidence="3" id="KW-1185">Reference proteome</keyword>
<dbReference type="GeneID" id="60799761"/>
<feature type="transmembrane region" description="Helical" evidence="1">
    <location>
        <begin position="264"/>
        <end position="281"/>
    </location>
</feature>
<dbReference type="OrthoDB" id="5688701at2"/>
<keyword evidence="1" id="KW-0472">Membrane</keyword>
<reference evidence="2 3" key="1">
    <citation type="submission" date="2010-12" db="EMBL/GenBank/DDBJ databases">
        <authorList>
            <person name="Muzny D."/>
            <person name="Qin X."/>
            <person name="Deng J."/>
            <person name="Jiang H."/>
            <person name="Liu Y."/>
            <person name="Qu J."/>
            <person name="Song X.-Z."/>
            <person name="Zhang L."/>
            <person name="Thornton R."/>
            <person name="Coyle M."/>
            <person name="Francisco L."/>
            <person name="Jackson L."/>
            <person name="Javaid M."/>
            <person name="Korchina V."/>
            <person name="Kovar C."/>
            <person name="Mata R."/>
            <person name="Mathew T."/>
            <person name="Ngo R."/>
            <person name="Nguyen L."/>
            <person name="Nguyen N."/>
            <person name="Okwuonu G."/>
            <person name="Ongeri F."/>
            <person name="Pham C."/>
            <person name="Simmons D."/>
            <person name="Wilczek-Boney K."/>
            <person name="Hale W."/>
            <person name="Jakkamsetti A."/>
            <person name="Pham P."/>
            <person name="Ruth R."/>
            <person name="San Lucas F."/>
            <person name="Warren J."/>
            <person name="Zhang J."/>
            <person name="Zhao Z."/>
            <person name="Zhou C."/>
            <person name="Zhu D."/>
            <person name="Lee S."/>
            <person name="Bess C."/>
            <person name="Blankenburg K."/>
            <person name="Forbes L."/>
            <person name="Fu Q."/>
            <person name="Gubbala S."/>
            <person name="Hirani K."/>
            <person name="Jayaseelan J.C."/>
            <person name="Lara F."/>
            <person name="Munidasa M."/>
            <person name="Palculict T."/>
            <person name="Patil S."/>
            <person name="Pu L.-L."/>
            <person name="Saada N."/>
            <person name="Tang L."/>
            <person name="Weissenberger G."/>
            <person name="Zhu Y."/>
            <person name="Hemphill L."/>
            <person name="Shang Y."/>
            <person name="Youmans B."/>
            <person name="Ayvaz T."/>
            <person name="Ross M."/>
            <person name="Santibanez J."/>
            <person name="Aqrawi P."/>
            <person name="Gross S."/>
            <person name="Joshi V."/>
            <person name="Fowler G."/>
            <person name="Nazareth L."/>
            <person name="Reid J."/>
            <person name="Worley K."/>
            <person name="Petrosino J."/>
            <person name="Highlander S."/>
            <person name="Gibbs R."/>
        </authorList>
    </citation>
    <scope>NUCLEOTIDE SEQUENCE [LARGE SCALE GENOMIC DNA]</scope>
    <source>
        <strain evidence="2 3">ATCC 33393</strain>
    </source>
</reference>
<protein>
    <submittedName>
        <fullName evidence="2">Uncharacterized protein</fullName>
    </submittedName>
</protein>
<accession>E6KW28</accession>
<dbReference type="Proteomes" id="UP000032871">
    <property type="component" value="Unassembled WGS sequence"/>
</dbReference>
<dbReference type="AlphaFoldDB" id="E6KW28"/>
<dbReference type="EMBL" id="AEPS01000002">
    <property type="protein sequence ID" value="EFU68487.1"/>
    <property type="molecule type" value="Genomic_DNA"/>
</dbReference>
<keyword evidence="1" id="KW-1133">Transmembrane helix</keyword>
<keyword evidence="1" id="KW-0812">Transmembrane</keyword>
<sequence length="282" mass="33456">MKKRITARMYKVTECQEPNKFHELKINNSNILFLRSVLLSNNSFYEDENGNWLLKFFLGEQYEQVIFIDFSQKELSYKNLQVLSLSKLIIDDSAFDDLLAEEISLEIRKSKAIRKHHFIEYPSHYEHIDGRGMGFYSRIPDQEYNFSRRLILLALAYAYLGAIENISNRLSECICCQSDDIEKLRQLYIEATKFKAVFLFHQPVLMKNISLIETWKYLDKVFDINSASDELLEQLSSVHYILNLDDDKKRKNIEDLKIKRQEKWNMLFTMLGIFIGLIELFK</sequence>
<name>E6KW28_9PAST</name>
<comment type="caution">
    <text evidence="2">The sequence shown here is derived from an EMBL/GenBank/DDBJ whole genome shotgun (WGS) entry which is preliminary data.</text>
</comment>
<dbReference type="HOGENOM" id="CLU_985653_0_0_6"/>
<gene>
    <name evidence="2" type="ORF">HMPREF9064_0360</name>
</gene>
<evidence type="ECO:0000313" key="2">
    <source>
        <dbReference type="EMBL" id="EFU68487.1"/>
    </source>
</evidence>
<evidence type="ECO:0000256" key="1">
    <source>
        <dbReference type="SAM" id="Phobius"/>
    </source>
</evidence>